<name>A0ABP9WZJ9_9CHLR</name>
<reference evidence="4 5" key="1">
    <citation type="submission" date="2024-02" db="EMBL/GenBank/DDBJ databases">
        <title>Herpetosiphon gulosus NBRC 112829.</title>
        <authorList>
            <person name="Ichikawa N."/>
            <person name="Katano-Makiyama Y."/>
            <person name="Hidaka K."/>
        </authorList>
    </citation>
    <scope>NUCLEOTIDE SEQUENCE [LARGE SCALE GENOMIC DNA]</scope>
    <source>
        <strain evidence="4 5">NBRC 112829</strain>
    </source>
</reference>
<dbReference type="HAMAP" id="MF_00095">
    <property type="entry name" value="SfsA"/>
    <property type="match status" value="1"/>
</dbReference>
<feature type="domain" description="Sugar fermentation stimulation protein C-terminal" evidence="2">
    <location>
        <begin position="102"/>
        <end position="245"/>
    </location>
</feature>
<dbReference type="EMBL" id="BAABRU010000007">
    <property type="protein sequence ID" value="GAA5528617.1"/>
    <property type="molecule type" value="Genomic_DNA"/>
</dbReference>
<dbReference type="Gene3D" id="3.40.1350.60">
    <property type="match status" value="1"/>
</dbReference>
<dbReference type="Pfam" id="PF03749">
    <property type="entry name" value="SfsA"/>
    <property type="match status" value="1"/>
</dbReference>
<dbReference type="CDD" id="cd22359">
    <property type="entry name" value="SfsA-like_bacterial"/>
    <property type="match status" value="1"/>
</dbReference>
<dbReference type="InterPro" id="IPR041465">
    <property type="entry name" value="SfsA_N"/>
</dbReference>
<dbReference type="InterPro" id="IPR005224">
    <property type="entry name" value="SfsA"/>
</dbReference>
<protein>
    <recommendedName>
        <fullName evidence="1">Sugar fermentation stimulation protein homolog</fullName>
    </recommendedName>
</protein>
<dbReference type="InterPro" id="IPR040452">
    <property type="entry name" value="SfsA_C"/>
</dbReference>
<gene>
    <name evidence="1 4" type="primary">sfsA</name>
    <name evidence="4" type="ORF">Hgul01_02419</name>
</gene>
<dbReference type="NCBIfam" id="TIGR00230">
    <property type="entry name" value="sfsA"/>
    <property type="match status" value="1"/>
</dbReference>
<proteinExistence type="inferred from homology"/>
<dbReference type="Pfam" id="PF17746">
    <property type="entry name" value="SfsA_N"/>
    <property type="match status" value="1"/>
</dbReference>
<evidence type="ECO:0000256" key="1">
    <source>
        <dbReference type="HAMAP-Rule" id="MF_00095"/>
    </source>
</evidence>
<evidence type="ECO:0000259" key="2">
    <source>
        <dbReference type="Pfam" id="PF03749"/>
    </source>
</evidence>
<dbReference type="PANTHER" id="PTHR30545:SF2">
    <property type="entry name" value="SUGAR FERMENTATION STIMULATION PROTEIN A"/>
    <property type="match status" value="1"/>
</dbReference>
<evidence type="ECO:0000313" key="4">
    <source>
        <dbReference type="EMBL" id="GAA5528617.1"/>
    </source>
</evidence>
<feature type="domain" description="SfsA N-terminal OB" evidence="3">
    <location>
        <begin position="32"/>
        <end position="97"/>
    </location>
</feature>
<accession>A0ABP9WZJ9</accession>
<comment type="similarity">
    <text evidence="1">Belongs to the SfsA family.</text>
</comment>
<organism evidence="4 5">
    <name type="scientific">Herpetosiphon gulosus</name>
    <dbReference type="NCBI Taxonomy" id="1973496"/>
    <lineage>
        <taxon>Bacteria</taxon>
        <taxon>Bacillati</taxon>
        <taxon>Chloroflexota</taxon>
        <taxon>Chloroflexia</taxon>
        <taxon>Herpetosiphonales</taxon>
        <taxon>Herpetosiphonaceae</taxon>
        <taxon>Herpetosiphon</taxon>
    </lineage>
</organism>
<sequence length="259" mass="28111">MDFVFLVVRAIVETTIQVALVGGAPLVQATFLERPNRFLVLAQLADGVIVQAHLADRGRLLTKLVPGAQLVLGHKPAEGRKTAYQVAGVYEADELVSLDTGLPNRLVEAALRAQTLAPFAEYSHIEREVKLGASRFDFGLAPAPPTKAKRHGGDCPWLVEVKSVGDAEHSLALFPDAPTVRGRRHLLELAELHEQGRRTAVIFIVQRGDAQRVAVNRQIDPAFAETLAAVAARGVEIYAYRCPLSLAGIRLAEQLPVEL</sequence>
<dbReference type="Gene3D" id="2.40.50.580">
    <property type="match status" value="1"/>
</dbReference>
<keyword evidence="5" id="KW-1185">Reference proteome</keyword>
<comment type="caution">
    <text evidence="4">The sequence shown here is derived from an EMBL/GenBank/DDBJ whole genome shotgun (WGS) entry which is preliminary data.</text>
</comment>
<dbReference type="PANTHER" id="PTHR30545">
    <property type="entry name" value="SUGAR FERMENTATION STIMULATION PROTEIN A"/>
    <property type="match status" value="1"/>
</dbReference>
<dbReference type="Proteomes" id="UP001428290">
    <property type="component" value="Unassembled WGS sequence"/>
</dbReference>
<evidence type="ECO:0000313" key="5">
    <source>
        <dbReference type="Proteomes" id="UP001428290"/>
    </source>
</evidence>
<evidence type="ECO:0000259" key="3">
    <source>
        <dbReference type="Pfam" id="PF17746"/>
    </source>
</evidence>